<name>A0A2U1KHA1_ARTAN</name>
<sequence>MLVWSSHVLSLNDVVSVTYNYVCILGELFVSSQPFGILYLIPGIICVGGDGIINEVLNGLLCRDNQKEAISIPIDKVNNELTLKMAELNEKAKGSAKLFQKEEKFHLTLVITATVCCWMMWAIVYLAQMNPLIVPILSEGE</sequence>
<evidence type="ECO:0000256" key="5">
    <source>
        <dbReference type="ARBA" id="ARBA00022781"/>
    </source>
</evidence>
<dbReference type="SUPFAM" id="SSF111331">
    <property type="entry name" value="NAD kinase/diacylglycerol kinase-like"/>
    <property type="match status" value="1"/>
</dbReference>
<keyword evidence="8 9" id="KW-0472">Membrane</keyword>
<keyword evidence="5" id="KW-0375">Hydrogen ion transport</keyword>
<dbReference type="InterPro" id="IPR017438">
    <property type="entry name" value="ATP-NAD_kinase_N"/>
</dbReference>
<dbReference type="AlphaFoldDB" id="A0A2U1KHA1"/>
<evidence type="ECO:0000256" key="9">
    <source>
        <dbReference type="SAM" id="Phobius"/>
    </source>
</evidence>
<evidence type="ECO:0000256" key="7">
    <source>
        <dbReference type="ARBA" id="ARBA00023065"/>
    </source>
</evidence>
<dbReference type="Gene3D" id="3.40.50.10330">
    <property type="entry name" value="Probable inorganic polyphosphate/atp-NAD kinase, domain 1"/>
    <property type="match status" value="1"/>
</dbReference>
<feature type="transmembrane region" description="Helical" evidence="9">
    <location>
        <begin position="107"/>
        <end position="127"/>
    </location>
</feature>
<dbReference type="GO" id="GO:0012505">
    <property type="term" value="C:endomembrane system"/>
    <property type="evidence" value="ECO:0007669"/>
    <property type="project" value="UniProtKB-SubCell"/>
</dbReference>
<evidence type="ECO:0000256" key="1">
    <source>
        <dbReference type="ARBA" id="ARBA00004127"/>
    </source>
</evidence>
<dbReference type="PANTHER" id="PTHR12263:SF0">
    <property type="entry name" value="V-TYPE PROTON ATPASE SUBUNIT"/>
    <property type="match status" value="1"/>
</dbReference>
<keyword evidence="3" id="KW-0813">Transport</keyword>
<reference evidence="11 12" key="1">
    <citation type="journal article" date="2018" name="Mol. Plant">
        <title>The genome of Artemisia annua provides insight into the evolution of Asteraceae family and artemisinin biosynthesis.</title>
        <authorList>
            <person name="Shen Q."/>
            <person name="Zhang L."/>
            <person name="Liao Z."/>
            <person name="Wang S."/>
            <person name="Yan T."/>
            <person name="Shi P."/>
            <person name="Liu M."/>
            <person name="Fu X."/>
            <person name="Pan Q."/>
            <person name="Wang Y."/>
            <person name="Lv Z."/>
            <person name="Lu X."/>
            <person name="Zhang F."/>
            <person name="Jiang W."/>
            <person name="Ma Y."/>
            <person name="Chen M."/>
            <person name="Hao X."/>
            <person name="Li L."/>
            <person name="Tang Y."/>
            <person name="Lv G."/>
            <person name="Zhou Y."/>
            <person name="Sun X."/>
            <person name="Brodelius P.E."/>
            <person name="Rose J.K.C."/>
            <person name="Tang K."/>
        </authorList>
    </citation>
    <scope>NUCLEOTIDE SEQUENCE [LARGE SCALE GENOMIC DNA]</scope>
    <source>
        <strain evidence="12">cv. Huhao1</strain>
        <tissue evidence="11">Leaf</tissue>
    </source>
</reference>
<dbReference type="InterPro" id="IPR016064">
    <property type="entry name" value="NAD/diacylglycerol_kinase_sf"/>
</dbReference>
<evidence type="ECO:0000256" key="4">
    <source>
        <dbReference type="ARBA" id="ARBA00022692"/>
    </source>
</evidence>
<evidence type="ECO:0000256" key="6">
    <source>
        <dbReference type="ARBA" id="ARBA00022989"/>
    </source>
</evidence>
<evidence type="ECO:0000256" key="3">
    <source>
        <dbReference type="ARBA" id="ARBA00022448"/>
    </source>
</evidence>
<dbReference type="Pfam" id="PF00781">
    <property type="entry name" value="DAGK_cat"/>
    <property type="match status" value="1"/>
</dbReference>
<evidence type="ECO:0000313" key="11">
    <source>
        <dbReference type="EMBL" id="PWA36091.1"/>
    </source>
</evidence>
<dbReference type="GO" id="GO:0016301">
    <property type="term" value="F:kinase activity"/>
    <property type="evidence" value="ECO:0007669"/>
    <property type="project" value="InterPro"/>
</dbReference>
<comment type="caution">
    <text evidence="11">The sequence shown here is derived from an EMBL/GenBank/DDBJ whole genome shotgun (WGS) entry which is preliminary data.</text>
</comment>
<dbReference type="Pfam" id="PF05493">
    <property type="entry name" value="ATP_synt_H"/>
    <property type="match status" value="1"/>
</dbReference>
<keyword evidence="6 9" id="KW-1133">Transmembrane helix</keyword>
<evidence type="ECO:0000259" key="10">
    <source>
        <dbReference type="Pfam" id="PF00781"/>
    </source>
</evidence>
<dbReference type="InterPro" id="IPR008389">
    <property type="entry name" value="ATPase_V0-cplx_e1/e2_su"/>
</dbReference>
<keyword evidence="4 9" id="KW-0812">Transmembrane</keyword>
<keyword evidence="7" id="KW-0406">Ion transport</keyword>
<evidence type="ECO:0000256" key="2">
    <source>
        <dbReference type="ARBA" id="ARBA00008328"/>
    </source>
</evidence>
<dbReference type="PANTHER" id="PTHR12263">
    <property type="entry name" value="VACUOLAR ATP SYNTHASE SUBUNIT H"/>
    <property type="match status" value="1"/>
</dbReference>
<dbReference type="InterPro" id="IPR001206">
    <property type="entry name" value="Diacylglycerol_kinase_cat_dom"/>
</dbReference>
<dbReference type="GO" id="GO:0046961">
    <property type="term" value="F:proton-transporting ATPase activity, rotational mechanism"/>
    <property type="evidence" value="ECO:0007669"/>
    <property type="project" value="InterPro"/>
</dbReference>
<dbReference type="GO" id="GO:0033179">
    <property type="term" value="C:proton-transporting V-type ATPase, V0 domain"/>
    <property type="evidence" value="ECO:0007669"/>
    <property type="project" value="InterPro"/>
</dbReference>
<keyword evidence="12" id="KW-1185">Reference proteome</keyword>
<protein>
    <submittedName>
        <fullName evidence="11">V-type proton ATPase subunit e1</fullName>
    </submittedName>
</protein>
<dbReference type="EMBL" id="PKPP01018820">
    <property type="protein sequence ID" value="PWA36091.1"/>
    <property type="molecule type" value="Genomic_DNA"/>
</dbReference>
<comment type="similarity">
    <text evidence="2">Belongs to the V-ATPase e1/e2 subunit family.</text>
</comment>
<dbReference type="STRING" id="35608.A0A2U1KHA1"/>
<dbReference type="Proteomes" id="UP000245207">
    <property type="component" value="Unassembled WGS sequence"/>
</dbReference>
<evidence type="ECO:0000313" key="12">
    <source>
        <dbReference type="Proteomes" id="UP000245207"/>
    </source>
</evidence>
<feature type="domain" description="DAGKc" evidence="10">
    <location>
        <begin position="43"/>
        <end position="72"/>
    </location>
</feature>
<evidence type="ECO:0000256" key="8">
    <source>
        <dbReference type="ARBA" id="ARBA00023136"/>
    </source>
</evidence>
<organism evidence="11 12">
    <name type="scientific">Artemisia annua</name>
    <name type="common">Sweet wormwood</name>
    <dbReference type="NCBI Taxonomy" id="35608"/>
    <lineage>
        <taxon>Eukaryota</taxon>
        <taxon>Viridiplantae</taxon>
        <taxon>Streptophyta</taxon>
        <taxon>Embryophyta</taxon>
        <taxon>Tracheophyta</taxon>
        <taxon>Spermatophyta</taxon>
        <taxon>Magnoliopsida</taxon>
        <taxon>eudicotyledons</taxon>
        <taxon>Gunneridae</taxon>
        <taxon>Pentapetalae</taxon>
        <taxon>asterids</taxon>
        <taxon>campanulids</taxon>
        <taxon>Asterales</taxon>
        <taxon>Asteraceae</taxon>
        <taxon>Asteroideae</taxon>
        <taxon>Anthemideae</taxon>
        <taxon>Artemisiinae</taxon>
        <taxon>Artemisia</taxon>
    </lineage>
</organism>
<dbReference type="OrthoDB" id="1508846at2759"/>
<proteinExistence type="inferred from homology"/>
<accession>A0A2U1KHA1</accession>
<gene>
    <name evidence="11" type="ORF">CTI12_AA603380</name>
</gene>
<comment type="subcellular location">
    <subcellularLocation>
        <location evidence="1">Endomembrane system</location>
        <topology evidence="1">Multi-pass membrane protein</topology>
    </subcellularLocation>
</comment>